<gene>
    <name evidence="1" type="ORF">HDA43_005064</name>
</gene>
<proteinExistence type="predicted"/>
<protein>
    <submittedName>
        <fullName evidence="1">Uncharacterized protein</fullName>
    </submittedName>
</protein>
<dbReference type="EMBL" id="JACCCO010000002">
    <property type="protein sequence ID" value="NYF42863.1"/>
    <property type="molecule type" value="Genomic_DNA"/>
</dbReference>
<sequence>MLIPRDRPVPSDSWVISVVSAAYTPEALKRYAPDAFISQVAGGPPRRLMGKRMLLFCADRFLVALMTESRDFDAGAACTAPPGIATLSRPATSATLMRFMR</sequence>
<dbReference type="Proteomes" id="UP000576393">
    <property type="component" value="Unassembled WGS sequence"/>
</dbReference>
<comment type="caution">
    <text evidence="1">The sequence shown here is derived from an EMBL/GenBank/DDBJ whole genome shotgun (WGS) entry which is preliminary data.</text>
</comment>
<accession>A0A852V6C9</accession>
<evidence type="ECO:0000313" key="2">
    <source>
        <dbReference type="Proteomes" id="UP000576393"/>
    </source>
</evidence>
<organism evidence="1 2">
    <name type="scientific">Streptosporangium sandarakinum</name>
    <dbReference type="NCBI Taxonomy" id="1260955"/>
    <lineage>
        <taxon>Bacteria</taxon>
        <taxon>Bacillati</taxon>
        <taxon>Actinomycetota</taxon>
        <taxon>Actinomycetes</taxon>
        <taxon>Streptosporangiales</taxon>
        <taxon>Streptosporangiaceae</taxon>
        <taxon>Streptosporangium</taxon>
    </lineage>
</organism>
<dbReference type="AlphaFoldDB" id="A0A852V6C9"/>
<keyword evidence="2" id="KW-1185">Reference proteome</keyword>
<reference evidence="1 2" key="1">
    <citation type="submission" date="2020-07" db="EMBL/GenBank/DDBJ databases">
        <title>Sequencing the genomes of 1000 actinobacteria strains.</title>
        <authorList>
            <person name="Klenk H.-P."/>
        </authorList>
    </citation>
    <scope>NUCLEOTIDE SEQUENCE [LARGE SCALE GENOMIC DNA]</scope>
    <source>
        <strain evidence="1 2">DSM 45763</strain>
    </source>
</reference>
<evidence type="ECO:0000313" key="1">
    <source>
        <dbReference type="EMBL" id="NYF42863.1"/>
    </source>
</evidence>
<name>A0A852V6C9_9ACTN</name>